<evidence type="ECO:0008006" key="3">
    <source>
        <dbReference type="Google" id="ProtNLM"/>
    </source>
</evidence>
<dbReference type="InterPro" id="IPR036388">
    <property type="entry name" value="WH-like_DNA-bd_sf"/>
</dbReference>
<dbReference type="STRING" id="766136.BHF68_14605"/>
<dbReference type="Proteomes" id="UP000094296">
    <property type="component" value="Unassembled WGS sequence"/>
</dbReference>
<comment type="caution">
    <text evidence="1">The sequence shown here is derived from an EMBL/GenBank/DDBJ whole genome shotgun (WGS) entry which is preliminary data.</text>
</comment>
<gene>
    <name evidence="1" type="ORF">BHF68_14605</name>
</gene>
<dbReference type="PROSITE" id="PS01332">
    <property type="entry name" value="HTH_RRF2_1"/>
    <property type="match status" value="1"/>
</dbReference>
<evidence type="ECO:0000313" key="1">
    <source>
        <dbReference type="EMBL" id="OEF97623.1"/>
    </source>
</evidence>
<dbReference type="AlphaFoldDB" id="A0A1E5G3G7"/>
<dbReference type="InterPro" id="IPR030489">
    <property type="entry name" value="TR_Rrf2-type_CS"/>
</dbReference>
<dbReference type="NCBIfam" id="TIGR00738">
    <property type="entry name" value="rrf2_super"/>
    <property type="match status" value="1"/>
</dbReference>
<protein>
    <recommendedName>
        <fullName evidence="3">Rrf2 family transcriptional regulator</fullName>
    </recommendedName>
</protein>
<evidence type="ECO:0000313" key="2">
    <source>
        <dbReference type="Proteomes" id="UP000094296"/>
    </source>
</evidence>
<dbReference type="GO" id="GO:0003700">
    <property type="term" value="F:DNA-binding transcription factor activity"/>
    <property type="evidence" value="ECO:0007669"/>
    <property type="project" value="TreeGrafter"/>
</dbReference>
<keyword evidence="2" id="KW-1185">Reference proteome</keyword>
<reference evidence="1 2" key="1">
    <citation type="submission" date="2016-09" db="EMBL/GenBank/DDBJ databases">
        <title>Draft genome sequence for the type strain of Desulfuribacillus alkaliarsenatis AHT28, an obligately anaerobic, sulfidogenic bacterium isolated from Russian soda lake sediments.</title>
        <authorList>
            <person name="Abin C.A."/>
            <person name="Hollibaugh J.T."/>
        </authorList>
    </citation>
    <scope>NUCLEOTIDE SEQUENCE [LARGE SCALE GENOMIC DNA]</scope>
    <source>
        <strain evidence="1 2">AHT28</strain>
    </source>
</reference>
<sequence length="158" mass="17752">MIFNQATDYGFRIILFLSKQPASKRIEAVEISETECIPERFLFKIMRKLSAHGLVKSFRGVNGGFTLGRKPEEIKMLDVVEAVEGPVFVNVCFKGNNQCSKSAIGSCVVHHELAKLRYDISTRLKNIDFKTLVEKEQIMKEGDVFSSCSEPDATNTIT</sequence>
<proteinExistence type="predicted"/>
<dbReference type="SUPFAM" id="SSF46785">
    <property type="entry name" value="Winged helix' DNA-binding domain"/>
    <property type="match status" value="1"/>
</dbReference>
<dbReference type="Pfam" id="PF02082">
    <property type="entry name" value="Rrf2"/>
    <property type="match status" value="1"/>
</dbReference>
<name>A0A1E5G3G7_9FIRM</name>
<dbReference type="InterPro" id="IPR036390">
    <property type="entry name" value="WH_DNA-bd_sf"/>
</dbReference>
<dbReference type="PANTHER" id="PTHR33221">
    <property type="entry name" value="WINGED HELIX-TURN-HELIX TRANSCRIPTIONAL REGULATOR, RRF2 FAMILY"/>
    <property type="match status" value="1"/>
</dbReference>
<dbReference type="GO" id="GO:0005829">
    <property type="term" value="C:cytosol"/>
    <property type="evidence" value="ECO:0007669"/>
    <property type="project" value="TreeGrafter"/>
</dbReference>
<accession>A0A1E5G3G7</accession>
<dbReference type="PANTHER" id="PTHR33221:SF2">
    <property type="entry name" value="TRANSCRIPTIONAL REGULATOR"/>
    <property type="match status" value="1"/>
</dbReference>
<dbReference type="InterPro" id="IPR000944">
    <property type="entry name" value="Tscrpt_reg_Rrf2"/>
</dbReference>
<dbReference type="RefSeq" id="WP_069642678.1">
    <property type="nucleotide sequence ID" value="NZ_MIJE01000008.1"/>
</dbReference>
<dbReference type="EMBL" id="MIJE01000008">
    <property type="protein sequence ID" value="OEF97623.1"/>
    <property type="molecule type" value="Genomic_DNA"/>
</dbReference>
<dbReference type="OrthoDB" id="9808360at2"/>
<dbReference type="Gene3D" id="1.10.10.10">
    <property type="entry name" value="Winged helix-like DNA-binding domain superfamily/Winged helix DNA-binding domain"/>
    <property type="match status" value="1"/>
</dbReference>
<organism evidence="1 2">
    <name type="scientific">Desulfuribacillus alkaliarsenatis</name>
    <dbReference type="NCBI Taxonomy" id="766136"/>
    <lineage>
        <taxon>Bacteria</taxon>
        <taxon>Bacillati</taxon>
        <taxon>Bacillota</taxon>
        <taxon>Desulfuribacillia</taxon>
        <taxon>Desulfuribacillales</taxon>
        <taxon>Desulfuribacillaceae</taxon>
        <taxon>Desulfuribacillus</taxon>
    </lineage>
</organism>
<dbReference type="PROSITE" id="PS51197">
    <property type="entry name" value="HTH_RRF2_2"/>
    <property type="match status" value="1"/>
</dbReference>